<protein>
    <submittedName>
        <fullName evidence="2">Uncharacterized protein</fullName>
    </submittedName>
</protein>
<dbReference type="Proteomes" id="UP001147747">
    <property type="component" value="Unassembled WGS sequence"/>
</dbReference>
<feature type="region of interest" description="Disordered" evidence="1">
    <location>
        <begin position="567"/>
        <end position="587"/>
    </location>
</feature>
<feature type="compositionally biased region" description="Polar residues" evidence="1">
    <location>
        <begin position="44"/>
        <end position="53"/>
    </location>
</feature>
<gene>
    <name evidence="2" type="ORF">N7509_008845</name>
</gene>
<feature type="compositionally biased region" description="Low complexity" evidence="1">
    <location>
        <begin position="1"/>
        <end position="14"/>
    </location>
</feature>
<keyword evidence="3" id="KW-1185">Reference proteome</keyword>
<accession>A0A9W9VNF0</accession>
<evidence type="ECO:0000256" key="1">
    <source>
        <dbReference type="SAM" id="MobiDB-lite"/>
    </source>
</evidence>
<dbReference type="EMBL" id="JAPZBU010000009">
    <property type="protein sequence ID" value="KAJ5386304.1"/>
    <property type="molecule type" value="Genomic_DNA"/>
</dbReference>
<feature type="compositionally biased region" description="Basic residues" evidence="1">
    <location>
        <begin position="92"/>
        <end position="103"/>
    </location>
</feature>
<feature type="compositionally biased region" description="Acidic residues" evidence="1">
    <location>
        <begin position="646"/>
        <end position="664"/>
    </location>
</feature>
<dbReference type="GeneID" id="81372462"/>
<feature type="compositionally biased region" description="Polar residues" evidence="1">
    <location>
        <begin position="105"/>
        <end position="117"/>
    </location>
</feature>
<dbReference type="AlphaFoldDB" id="A0A9W9VNF0"/>
<dbReference type="InterPro" id="IPR032675">
    <property type="entry name" value="LRR_dom_sf"/>
</dbReference>
<evidence type="ECO:0000313" key="3">
    <source>
        <dbReference type="Proteomes" id="UP001147747"/>
    </source>
</evidence>
<feature type="compositionally biased region" description="Basic and acidic residues" evidence="1">
    <location>
        <begin position="25"/>
        <end position="39"/>
    </location>
</feature>
<dbReference type="RefSeq" id="XP_056484102.1">
    <property type="nucleotide sequence ID" value="XM_056633482.1"/>
</dbReference>
<feature type="region of interest" description="Disordered" evidence="1">
    <location>
        <begin position="635"/>
        <end position="671"/>
    </location>
</feature>
<evidence type="ECO:0000313" key="2">
    <source>
        <dbReference type="EMBL" id="KAJ5386304.1"/>
    </source>
</evidence>
<name>A0A9W9VNF0_9EURO</name>
<proteinExistence type="predicted"/>
<reference evidence="2" key="2">
    <citation type="journal article" date="2023" name="IMA Fungus">
        <title>Comparative genomic study of the Penicillium genus elucidates a diverse pangenome and 15 lateral gene transfer events.</title>
        <authorList>
            <person name="Petersen C."/>
            <person name="Sorensen T."/>
            <person name="Nielsen M.R."/>
            <person name="Sondergaard T.E."/>
            <person name="Sorensen J.L."/>
            <person name="Fitzpatrick D.A."/>
            <person name="Frisvad J.C."/>
            <person name="Nielsen K.L."/>
        </authorList>
    </citation>
    <scope>NUCLEOTIDE SEQUENCE</scope>
    <source>
        <strain evidence="2">IBT 29677</strain>
    </source>
</reference>
<sequence length="671" mass="76595">MAPPRSSGPSTSTRPARRSRTQVDSYHESTSDDDLHAQDRPTVSLRSSSNAQRPSYREPSDNESDDEPAAEPDEDQGEDPERQTNPPASARGSRRSTRHRRPNSIKTTRTRSSNTTGHGMPSIGTKRRPRERPKEKNSLSNKRAKYYSELLDDVSRFIPPWQKLPYHILFEILLQATYPAPNEKWEARSDMARWLVNLACLCREFQEPALAALYYCPPLFPSYKCHALVKLLSTPRDSRLINYAGKIKELHVDVDVLRFKSGPILGYFDLAQLIQKIPQVHAVRLYHQDDFILGHQPADIPQSKWIYSENLFEVMDSTGVRLRAWDWNSRFLNLTDLLPFMDKQHRRPAFQKLKEVKLLHLGDRNHKDTFDNEDALAVSLNALPDLERLELVECTLPTDRLLLQLPSTIHSLTITNCDRIFSASIDAFLKSHGGRLRELNLNHNRHLDLLWMGGLASHCPILEKLKFDGNIYDASPHNDTLPHFDSLMETDVAPTWPHTLREIEMTCLRKLDSDCADIFLTSLVKAATHLCALRRLSISMILDMSWRDRASFRDAWVPDIIQTFQHGDLVPRSPEPCPFPESYDATSSKRQSARIAQIVDKQDADVNSSLDSPGRGGQMRGLGMCDEVFIRIDNQRPSETQFNENDFLDSEASGDDDWDGEDYEAGNGYAW</sequence>
<dbReference type="Gene3D" id="3.80.10.10">
    <property type="entry name" value="Ribonuclease Inhibitor"/>
    <property type="match status" value="1"/>
</dbReference>
<reference evidence="2" key="1">
    <citation type="submission" date="2022-12" db="EMBL/GenBank/DDBJ databases">
        <authorList>
            <person name="Petersen C."/>
        </authorList>
    </citation>
    <scope>NUCLEOTIDE SEQUENCE</scope>
    <source>
        <strain evidence="2">IBT 29677</strain>
    </source>
</reference>
<dbReference type="SUPFAM" id="SSF52047">
    <property type="entry name" value="RNI-like"/>
    <property type="match status" value="1"/>
</dbReference>
<comment type="caution">
    <text evidence="2">The sequence shown here is derived from an EMBL/GenBank/DDBJ whole genome shotgun (WGS) entry which is preliminary data.</text>
</comment>
<dbReference type="OrthoDB" id="5395390at2759"/>
<organism evidence="2 3">
    <name type="scientific">Penicillium cosmopolitanum</name>
    <dbReference type="NCBI Taxonomy" id="1131564"/>
    <lineage>
        <taxon>Eukaryota</taxon>
        <taxon>Fungi</taxon>
        <taxon>Dikarya</taxon>
        <taxon>Ascomycota</taxon>
        <taxon>Pezizomycotina</taxon>
        <taxon>Eurotiomycetes</taxon>
        <taxon>Eurotiomycetidae</taxon>
        <taxon>Eurotiales</taxon>
        <taxon>Aspergillaceae</taxon>
        <taxon>Penicillium</taxon>
    </lineage>
</organism>
<feature type="compositionally biased region" description="Acidic residues" evidence="1">
    <location>
        <begin position="61"/>
        <end position="78"/>
    </location>
</feature>
<feature type="region of interest" description="Disordered" evidence="1">
    <location>
        <begin position="1"/>
        <end position="141"/>
    </location>
</feature>